<protein>
    <submittedName>
        <fullName evidence="1">Uncharacterized protein</fullName>
    </submittedName>
</protein>
<reference evidence="2" key="1">
    <citation type="submission" date="2015-12" db="EMBL/GenBank/DDBJ databases">
        <authorList>
            <person name="Lodha T.D."/>
            <person name="Chintalapati S."/>
            <person name="Chintalapati V.R."/>
            <person name="Sravanthi T."/>
        </authorList>
    </citation>
    <scope>NUCLEOTIDE SEQUENCE [LARGE SCALE GENOMIC DNA]</scope>
    <source>
        <strain evidence="2">JC133</strain>
    </source>
</reference>
<proteinExistence type="predicted"/>
<dbReference type="EMBL" id="LPWH01000057">
    <property type="protein sequence ID" value="POR02636.1"/>
    <property type="molecule type" value="Genomic_DNA"/>
</dbReference>
<keyword evidence="2" id="KW-1185">Reference proteome</keyword>
<dbReference type="Proteomes" id="UP000237350">
    <property type="component" value="Unassembled WGS sequence"/>
</dbReference>
<dbReference type="RefSeq" id="WP_103679963.1">
    <property type="nucleotide sequence ID" value="NZ_LPWH01000057.1"/>
</dbReference>
<accession>A0A2S4JSY9</accession>
<sequence>MVSFVIPTRNRPALLARSATSLLPWLSTRHEGPLPLLVLDHSDQDEALEENRALVQILADSAPPEEEIFYFGPRERRRLVSVLAQGDREREELLGFACLRRTPELPISSPGRNRNCALLAWAGRKILSLDDDARFCFSRLRGKDPITPSGYTALATADRAVLEEYLEPFSGDPLEEMAGSLQGREVPLVMTGITGNRWFGRPHHFLTLEDPLRDRVYAPGKRYNHSRAAPFAFFQYPWGRASESPFLVTACHGADARILLPPFPPQGHADDSVFGVLVRFCYPGSVTRHMPFCVHHDLGEPRPFPDDAWHQTGLTAAMLTRLVAQYLAGRVSPDLVGAGERLFRMGELFSSLAEMPIEGWRDMVHELFLVFATSEGERFGELLERYRGRPSWWARDVEDYRERLIQQGATPEGALPREYHHAGLSLAEGLEAYRSFCRSYGQLMMVWPRLWEAACSRVPEPGLALSGAPG</sequence>
<comment type="caution">
    <text evidence="1">The sequence shown here is derived from an EMBL/GenBank/DDBJ whole genome shotgun (WGS) entry which is preliminary data.</text>
</comment>
<evidence type="ECO:0000313" key="2">
    <source>
        <dbReference type="Proteomes" id="UP000237350"/>
    </source>
</evidence>
<dbReference type="AlphaFoldDB" id="A0A2S4JSY9"/>
<name>A0A2S4JSY9_9SPIO</name>
<evidence type="ECO:0000313" key="1">
    <source>
        <dbReference type="EMBL" id="POR02636.1"/>
    </source>
</evidence>
<organism evidence="1 2">
    <name type="scientific">Alkalispirochaeta sphaeroplastigenens</name>
    <dbReference type="NCBI Taxonomy" id="1187066"/>
    <lineage>
        <taxon>Bacteria</taxon>
        <taxon>Pseudomonadati</taxon>
        <taxon>Spirochaetota</taxon>
        <taxon>Spirochaetia</taxon>
        <taxon>Spirochaetales</taxon>
        <taxon>Spirochaetaceae</taxon>
        <taxon>Alkalispirochaeta</taxon>
    </lineage>
</organism>
<dbReference type="OrthoDB" id="366278at2"/>
<dbReference type="SUPFAM" id="SSF53448">
    <property type="entry name" value="Nucleotide-diphospho-sugar transferases"/>
    <property type="match status" value="1"/>
</dbReference>
<dbReference type="InterPro" id="IPR029044">
    <property type="entry name" value="Nucleotide-diphossugar_trans"/>
</dbReference>
<gene>
    <name evidence="1" type="ORF">AU468_06180</name>
</gene>